<dbReference type="GO" id="GO:0019698">
    <property type="term" value="P:D-galacturonate catabolic process"/>
    <property type="evidence" value="ECO:0007669"/>
    <property type="project" value="TreeGrafter"/>
</dbReference>
<keyword evidence="2" id="KW-0456">Lyase</keyword>
<dbReference type="RefSeq" id="WP_100421801.1">
    <property type="nucleotide sequence ID" value="NZ_BOOX01000003.1"/>
</dbReference>
<name>A0A2M9CZS1_9CELL</name>
<dbReference type="SMART" id="SM00858">
    <property type="entry name" value="SAF"/>
    <property type="match status" value="1"/>
</dbReference>
<organism evidence="4 5">
    <name type="scientific">Sediminihabitans luteus</name>
    <dbReference type="NCBI Taxonomy" id="1138585"/>
    <lineage>
        <taxon>Bacteria</taxon>
        <taxon>Bacillati</taxon>
        <taxon>Actinomycetota</taxon>
        <taxon>Actinomycetes</taxon>
        <taxon>Micrococcales</taxon>
        <taxon>Cellulomonadaceae</taxon>
        <taxon>Sediminihabitans</taxon>
    </lineage>
</organism>
<dbReference type="InterPro" id="IPR013974">
    <property type="entry name" value="SAF"/>
</dbReference>
<reference evidence="4 5" key="1">
    <citation type="submission" date="2017-11" db="EMBL/GenBank/DDBJ databases">
        <title>Genomic Encyclopedia of Archaeal and Bacterial Type Strains, Phase II (KMG-II): From Individual Species to Whole Genera.</title>
        <authorList>
            <person name="Goeker M."/>
        </authorList>
    </citation>
    <scope>NUCLEOTIDE SEQUENCE [LARGE SCALE GENOMIC DNA]</scope>
    <source>
        <strain evidence="4 5">DSM 25478</strain>
    </source>
</reference>
<keyword evidence="5" id="KW-1185">Reference proteome</keyword>
<evidence type="ECO:0000256" key="2">
    <source>
        <dbReference type="ARBA" id="ARBA00023239"/>
    </source>
</evidence>
<evidence type="ECO:0000313" key="4">
    <source>
        <dbReference type="EMBL" id="PJJ77410.1"/>
    </source>
</evidence>
<accession>A0A2M9CZS1</accession>
<proteinExistence type="inferred from homology"/>
<dbReference type="PANTHER" id="PTHR30536:SF5">
    <property type="entry name" value="ALTRONATE DEHYDRATASE"/>
    <property type="match status" value="1"/>
</dbReference>
<dbReference type="InterPro" id="IPR044144">
    <property type="entry name" value="SAF_UxaA/GarD"/>
</dbReference>
<dbReference type="OrthoDB" id="9804574at2"/>
<dbReference type="Pfam" id="PF04295">
    <property type="entry name" value="GD_AH_second"/>
    <property type="match status" value="1"/>
</dbReference>
<dbReference type="Pfam" id="PF08666">
    <property type="entry name" value="SAF"/>
    <property type="match status" value="1"/>
</dbReference>
<keyword evidence="4" id="KW-0378">Hydrolase</keyword>
<dbReference type="InterPro" id="IPR052172">
    <property type="entry name" value="UxaA_altronate/galactarate_dh"/>
</dbReference>
<dbReference type="GO" id="GO:0016787">
    <property type="term" value="F:hydrolase activity"/>
    <property type="evidence" value="ECO:0007669"/>
    <property type="project" value="UniProtKB-KW"/>
</dbReference>
<protein>
    <submittedName>
        <fullName evidence="4">Altronate hydrolase</fullName>
    </submittedName>
</protein>
<evidence type="ECO:0000259" key="3">
    <source>
        <dbReference type="SMART" id="SM00858"/>
    </source>
</evidence>
<comment type="similarity">
    <text evidence="1">Belongs to the UxaA family.</text>
</comment>
<dbReference type="InterPro" id="IPR007392">
    <property type="entry name" value="GD_AH_second"/>
</dbReference>
<evidence type="ECO:0000256" key="1">
    <source>
        <dbReference type="ARBA" id="ARBA00010986"/>
    </source>
</evidence>
<gene>
    <name evidence="4" type="ORF">CLV28_0629</name>
</gene>
<dbReference type="GO" id="GO:0016829">
    <property type="term" value="F:lyase activity"/>
    <property type="evidence" value="ECO:0007669"/>
    <property type="project" value="UniProtKB-KW"/>
</dbReference>
<dbReference type="EMBL" id="PGFE01000001">
    <property type="protein sequence ID" value="PJJ77410.1"/>
    <property type="molecule type" value="Genomic_DNA"/>
</dbReference>
<dbReference type="CDD" id="cd11613">
    <property type="entry name" value="SAF_AH_GD"/>
    <property type="match status" value="1"/>
</dbReference>
<sequence>MSPESATPVAHAPTPLDGSCTPGTAAAPLLVLRAGDDVAVATRDLALGEVLDAGDAAGDVVRVLDDVPRAHKVALRDVPAGAQVRKYGQSIGVATQAISAGQHVHAHNLGMDDAEREHPVATVHTELPAPTGPRPTFRGYRRANGKVGTRNYVAILTSVNCSATTARMIADQFRGFAMDAYDDVDGVVALTHASGCGLVPTSPGAQTLLRTLRGYAQHPNVAGVLVLGLGCEMIAVDTVLAGADLSPDTLVRTLTIQDEGGIRATVRAGVEAVREMLPEIDRWEREECDAGELVLGLNCGGSDGYSGITANPALGLASDRLVALGGTSVLAETPEVFGAEHLLTARATTPEVAQRLLDRLDWWQEYAAQGGGSLDNNPSPGNKAGGLTTILEKSLGAVAKGGQADLAAVHEYAEPLDTPGFVFMDTPGYDPVSVTGIVAGGATVVCFTTGRGSVFGCKPTPSIKLGTNSELYARMGDDIDIDCGRIVDGVASLEQVGDEIFARILAVASGEATASEDLDVGGEEFVPWQLGTVT</sequence>
<evidence type="ECO:0000313" key="5">
    <source>
        <dbReference type="Proteomes" id="UP000231693"/>
    </source>
</evidence>
<comment type="caution">
    <text evidence="4">The sequence shown here is derived from an EMBL/GenBank/DDBJ whole genome shotgun (WGS) entry which is preliminary data.</text>
</comment>
<dbReference type="Pfam" id="PF20629">
    <property type="entry name" value="GD_AH_C"/>
    <property type="match status" value="1"/>
</dbReference>
<feature type="domain" description="SAF" evidence="3">
    <location>
        <begin position="36"/>
        <end position="110"/>
    </location>
</feature>
<dbReference type="Proteomes" id="UP000231693">
    <property type="component" value="Unassembled WGS sequence"/>
</dbReference>
<dbReference type="Gene3D" id="2.30.130.110">
    <property type="match status" value="1"/>
</dbReference>
<dbReference type="PANTHER" id="PTHR30536">
    <property type="entry name" value="ALTRONATE/GALACTARATE DEHYDRATASE"/>
    <property type="match status" value="1"/>
</dbReference>
<dbReference type="AlphaFoldDB" id="A0A2M9CZS1"/>
<dbReference type="InterPro" id="IPR048332">
    <property type="entry name" value="GD_AH_C"/>
</dbReference>